<evidence type="ECO:0000256" key="15">
    <source>
        <dbReference type="RuleBase" id="RU003848"/>
    </source>
</evidence>
<dbReference type="AlphaFoldDB" id="A0A7W7GMR4"/>
<dbReference type="EMBL" id="JACHNA010000001">
    <property type="protein sequence ID" value="MBB4734951.1"/>
    <property type="molecule type" value="Genomic_DNA"/>
</dbReference>
<dbReference type="SUPFAM" id="SSF81573">
    <property type="entry name" value="F1F0 ATP synthase subunit B, membrane domain"/>
    <property type="match status" value="1"/>
</dbReference>
<feature type="transmembrane region" description="Helical" evidence="14">
    <location>
        <begin position="24"/>
        <end position="43"/>
    </location>
</feature>
<dbReference type="Pfam" id="PF00430">
    <property type="entry name" value="ATP-synt_B"/>
    <property type="match status" value="1"/>
</dbReference>
<evidence type="ECO:0000256" key="2">
    <source>
        <dbReference type="ARBA" id="ARBA00005513"/>
    </source>
</evidence>
<evidence type="ECO:0000256" key="10">
    <source>
        <dbReference type="ARBA" id="ARBA00023136"/>
    </source>
</evidence>
<comment type="function">
    <text evidence="12 14">F(1)F(0) ATP synthase produces ATP from ADP in the presence of a proton or sodium gradient. F-type ATPases consist of two structural domains, F(1) containing the extramembraneous catalytic core and F(0) containing the membrane proton channel, linked together by a central stalk and a peripheral stalk. During catalysis, ATP synthesis in the catalytic domain of F(1) is coupled via a rotary mechanism of the central stalk subunits to proton translocation.</text>
</comment>
<evidence type="ECO:0000256" key="11">
    <source>
        <dbReference type="ARBA" id="ARBA00023310"/>
    </source>
</evidence>
<proteinExistence type="inferred from homology"/>
<dbReference type="Gene3D" id="1.20.5.620">
    <property type="entry name" value="F1F0 ATP synthase subunit B, membrane domain"/>
    <property type="match status" value="1"/>
</dbReference>
<accession>A0A7W7GMR4</accession>
<dbReference type="InterPro" id="IPR002146">
    <property type="entry name" value="ATP_synth_b/b'su_bac/chlpt"/>
</dbReference>
<evidence type="ECO:0000313" key="18">
    <source>
        <dbReference type="Proteomes" id="UP000540191"/>
    </source>
</evidence>
<keyword evidence="8 14" id="KW-1133">Transmembrane helix</keyword>
<reference evidence="17 18" key="1">
    <citation type="submission" date="2020-08" db="EMBL/GenBank/DDBJ databases">
        <title>Sequencing the genomes of 1000 actinobacteria strains.</title>
        <authorList>
            <person name="Klenk H.-P."/>
        </authorList>
    </citation>
    <scope>NUCLEOTIDE SEQUENCE [LARGE SCALE GENOMIC DNA]</scope>
    <source>
        <strain evidence="17 18">DSM 23974</strain>
    </source>
</reference>
<evidence type="ECO:0000256" key="16">
    <source>
        <dbReference type="SAM" id="Coils"/>
    </source>
</evidence>
<keyword evidence="3 14" id="KW-0813">Transport</keyword>
<comment type="function">
    <text evidence="14">Component of the F(0) channel, it forms part of the peripheral stalk, linking F(1) to F(0).</text>
</comment>
<evidence type="ECO:0000313" key="17">
    <source>
        <dbReference type="EMBL" id="MBB4734951.1"/>
    </source>
</evidence>
<dbReference type="InterPro" id="IPR028987">
    <property type="entry name" value="ATP_synth_B-like_membr_sf"/>
</dbReference>
<dbReference type="PANTHER" id="PTHR33445:SF1">
    <property type="entry name" value="ATP SYNTHASE SUBUNIT B"/>
    <property type="match status" value="1"/>
</dbReference>
<protein>
    <recommendedName>
        <fullName evidence="14">ATP synthase subunit b</fullName>
    </recommendedName>
    <alternativeName>
        <fullName evidence="14">ATP synthase F(0) sector subunit b</fullName>
    </alternativeName>
    <alternativeName>
        <fullName evidence="14">ATPase subunit I</fullName>
    </alternativeName>
    <alternativeName>
        <fullName evidence="14">F-type ATPase subunit b</fullName>
        <shortName evidence="14">F-ATPase subunit b</shortName>
    </alternativeName>
</protein>
<evidence type="ECO:0000256" key="1">
    <source>
        <dbReference type="ARBA" id="ARBA00004162"/>
    </source>
</evidence>
<keyword evidence="5 14" id="KW-0138">CF(0)</keyword>
<dbReference type="RefSeq" id="WP_158495657.1">
    <property type="nucleotide sequence ID" value="NZ_JACHNA010000001.1"/>
</dbReference>
<dbReference type="GO" id="GO:0046933">
    <property type="term" value="F:proton-transporting ATP synthase activity, rotational mechanism"/>
    <property type="evidence" value="ECO:0007669"/>
    <property type="project" value="UniProtKB-UniRule"/>
</dbReference>
<evidence type="ECO:0000256" key="4">
    <source>
        <dbReference type="ARBA" id="ARBA00022475"/>
    </source>
</evidence>
<dbReference type="InterPro" id="IPR050059">
    <property type="entry name" value="ATP_synthase_B_chain"/>
</dbReference>
<evidence type="ECO:0000256" key="8">
    <source>
        <dbReference type="ARBA" id="ARBA00022989"/>
    </source>
</evidence>
<evidence type="ECO:0000256" key="13">
    <source>
        <dbReference type="ARBA" id="ARBA00025830"/>
    </source>
</evidence>
<comment type="caution">
    <text evidence="17">The sequence shown here is derived from an EMBL/GenBank/DDBJ whole genome shotgun (WGS) entry which is preliminary data.</text>
</comment>
<name>A0A7W7GMR4_9MICC</name>
<dbReference type="InterPro" id="IPR005864">
    <property type="entry name" value="ATP_synth_F0_bsu_bac"/>
</dbReference>
<evidence type="ECO:0000256" key="9">
    <source>
        <dbReference type="ARBA" id="ARBA00023065"/>
    </source>
</evidence>
<evidence type="ECO:0000256" key="6">
    <source>
        <dbReference type="ARBA" id="ARBA00022692"/>
    </source>
</evidence>
<evidence type="ECO:0000256" key="14">
    <source>
        <dbReference type="HAMAP-Rule" id="MF_01398"/>
    </source>
</evidence>
<evidence type="ECO:0000256" key="3">
    <source>
        <dbReference type="ARBA" id="ARBA00022448"/>
    </source>
</evidence>
<keyword evidence="4 14" id="KW-1003">Cell membrane</keyword>
<comment type="similarity">
    <text evidence="2 14 15">Belongs to the ATPase B chain family.</text>
</comment>
<evidence type="ECO:0000256" key="12">
    <source>
        <dbReference type="ARBA" id="ARBA00025198"/>
    </source>
</evidence>
<keyword evidence="18" id="KW-1185">Reference proteome</keyword>
<dbReference type="PANTHER" id="PTHR33445">
    <property type="entry name" value="ATP SYNTHASE SUBUNIT B', CHLOROPLASTIC"/>
    <property type="match status" value="1"/>
</dbReference>
<gene>
    <name evidence="14" type="primary">atpF</name>
    <name evidence="17" type="ORF">HDA30_000459</name>
</gene>
<evidence type="ECO:0000256" key="7">
    <source>
        <dbReference type="ARBA" id="ARBA00022781"/>
    </source>
</evidence>
<dbReference type="CDD" id="cd06503">
    <property type="entry name" value="ATP-synt_Fo_b"/>
    <property type="match status" value="1"/>
</dbReference>
<dbReference type="HAMAP" id="MF_01398">
    <property type="entry name" value="ATP_synth_b_bprime"/>
    <property type="match status" value="1"/>
</dbReference>
<keyword evidence="16" id="KW-0175">Coiled coil</keyword>
<evidence type="ECO:0000256" key="5">
    <source>
        <dbReference type="ARBA" id="ARBA00022547"/>
    </source>
</evidence>
<dbReference type="GO" id="GO:0046961">
    <property type="term" value="F:proton-transporting ATPase activity, rotational mechanism"/>
    <property type="evidence" value="ECO:0007669"/>
    <property type="project" value="TreeGrafter"/>
</dbReference>
<keyword evidence="9 14" id="KW-0406">Ion transport</keyword>
<keyword evidence="10 14" id="KW-0472">Membrane</keyword>
<comment type="subunit">
    <text evidence="13 14">F-type ATPases have 2 components, F(1) - the catalytic core - and F(0) - the membrane proton channel. F(1) has five subunits: alpha(3), beta(3), gamma(1), delta(1), epsilon(1). F(0) has three main subunits: a(1), b(2) and c(10-14). The alpha and beta chains form an alternating ring which encloses part of the gamma chain. F(1) is attached to F(0) by a central stalk formed by the gamma and epsilon chains, while a peripheral stalk is formed by the delta and b chains.</text>
</comment>
<keyword evidence="7 14" id="KW-0375">Hydrogen ion transport</keyword>
<dbReference type="GO" id="GO:0045259">
    <property type="term" value="C:proton-transporting ATP synthase complex"/>
    <property type="evidence" value="ECO:0007669"/>
    <property type="project" value="UniProtKB-KW"/>
</dbReference>
<dbReference type="NCBIfam" id="TIGR01144">
    <property type="entry name" value="ATP_synt_b"/>
    <property type="match status" value="1"/>
</dbReference>
<feature type="coiled-coil region" evidence="16">
    <location>
        <begin position="61"/>
        <end position="106"/>
    </location>
</feature>
<sequence>MISSALILGAAEGANPLVPNPWEILITAVGFAVLMFLVIKFVVPSLEKSYQDRVEAIEGGLAKAEKAQAEANQMMADYEQQLGDARQEANRIREEARTEAAQIVAEARERAQADADRITEQAHTQIAADRAQASTQLRTEVGTLATTLAGKIVGESLNDDARSQRVVDRFLADLDQHQSAGVAK</sequence>
<dbReference type="NCBIfam" id="NF004412">
    <property type="entry name" value="PRK05759.1-3"/>
    <property type="match status" value="1"/>
</dbReference>
<comment type="subcellular location">
    <subcellularLocation>
        <location evidence="1 14">Cell membrane</location>
        <topology evidence="1 14">Single-pass membrane protein</topology>
    </subcellularLocation>
</comment>
<organism evidence="17 18">
    <name type="scientific">Micrococcus cohnii</name>
    <dbReference type="NCBI Taxonomy" id="993416"/>
    <lineage>
        <taxon>Bacteria</taxon>
        <taxon>Bacillati</taxon>
        <taxon>Actinomycetota</taxon>
        <taxon>Actinomycetes</taxon>
        <taxon>Micrococcales</taxon>
        <taxon>Micrococcaceae</taxon>
        <taxon>Micrococcus</taxon>
    </lineage>
</organism>
<keyword evidence="11 14" id="KW-0066">ATP synthesis</keyword>
<keyword evidence="6 14" id="KW-0812">Transmembrane</keyword>
<dbReference type="Proteomes" id="UP000540191">
    <property type="component" value="Unassembled WGS sequence"/>
</dbReference>
<dbReference type="GO" id="GO:0005886">
    <property type="term" value="C:plasma membrane"/>
    <property type="evidence" value="ECO:0007669"/>
    <property type="project" value="UniProtKB-SubCell"/>
</dbReference>